<feature type="region of interest" description="Disordered" evidence="1">
    <location>
        <begin position="144"/>
        <end position="494"/>
    </location>
</feature>
<protein>
    <submittedName>
        <fullName evidence="6">Uncharacterized protein</fullName>
    </submittedName>
</protein>
<proteinExistence type="predicted"/>
<feature type="region of interest" description="Disordered" evidence="1">
    <location>
        <begin position="518"/>
        <end position="585"/>
    </location>
</feature>
<sequence>MVDAQDAGGKLASKSRWRAKIFSHDDTAPKEPKPQRAGTFQLNDDVNDFLKPSTDRAQQQQQQAAAAFLATTTRPRIDITRAQRWPGAQQILKAAAASARSPGPGGLKTGSRNKGLSVSFVRTLPQVIGHGGDECEDPVDTIAQLKKAASRAPPADPAQVRQSQDDAGLGARSQDIGRSDSQTAQRNNVTRTLSSPGEMSPPLKKKLDMGQINTIANQNPAPSHPPRMGSMGLGGRPKPVERAPTGLDVLLDSEGRQPSIDSAHSQESENLSPVASRTAPVVPPTVEDDDDFRPPLLKRTQTGFNEPADNATSEPVPTVPAIQRLPSLRMTDDDSPLDGKAMLAERFLQREPSDAGSLHSIKQRMRQDEGRALHEAAQRAPSDSHSVSDTSSTREHDPFQVGTPPSSYNTPLAGRTPPRAHPMSPSAPPRSPMAGLQADDSQRSRARGPSPARSPMPAGALPLDTDTRPMSSGSSQFSSPSVARTPSSMRSDPFSASTITSIQQTPIVMEKAPFSAASQKSILPTPPQFEQTPSYFPPAQAKPPSPPHTQEYKAYTAPPTNQTPVRPRPELNTRPTGGLARSNTKVQGDGAYRDFAERITHMQGIFQLTAQLGGQIYDRSLTQWLRVTTWWFLKGRAGMEAMIRNRPKTAEPQPERLTQPHVDLAKVWWILAEILPNHPGLRKYDGPPDAQADLAKQAGDNASAEAYELQKAILHYMKLLVGSMQKHQSMPPTQALIQGQDQSIWEEYPQFAPDAASVLLAGSNPALVNGRLQSQLSLSHCVPLADTLKDFCYFRMFAKASVATDDPNTDRVPMATVVSIMRPKESYQIKLAICSQSELINIVLGADAGTGPGWKDVNWKKPSRQLCVQLRHGYILTLEFNENDFRSLWAVVEHTNRVEMNQRERNDERFACKLYLREASYKDPANPGAFPPERVPGCKLMVFERFELSSDGTGRRKLHRGYRMVLVTAVKNKQLSFVNHELGTKQEPMNFEYVTEPDQAPAMRLHFREETPDKKHRICTVHMVFQEAKDRNHLFGTFTSMNIAEGEMTFAQVPLKAFHIESADQAEGFIQSSSRVLERLQWQEAKIVNSDPEAAGLEAAPTVMSESLRIVCRHSAGIISDRLNLGPGELLVRLPTDGSPELTLLRNAQRDMAVAVDGSRTDREVPAALAELLKTLTSASTIRRLAFNSFKDLHAFQLAVTGFEVKFDGIAATFSISRRRMVVPIYKQWTASTIRIQIVEQDNILQLLAFFDDFSHADAMNFQLRSMDVFEKTDKGGKFGLRLVDAKFALPVEERRGEGKMQKAEGKRVGWTGVKRRFVCLDEIEYPGEHDDVLLMFESAETRDHFAAALPAATMERKFTVRRKI</sequence>
<evidence type="ECO:0000313" key="7">
    <source>
        <dbReference type="Proteomes" id="UP000799771"/>
    </source>
</evidence>
<dbReference type="Pfam" id="PF24589">
    <property type="entry name" value="DUF7614"/>
    <property type="match status" value="1"/>
</dbReference>
<feature type="domain" description="DUF7613" evidence="4">
    <location>
        <begin position="1045"/>
        <end position="1201"/>
    </location>
</feature>
<reference evidence="6" key="1">
    <citation type="journal article" date="2020" name="Stud. Mycol.">
        <title>101 Dothideomycetes genomes: a test case for predicting lifestyles and emergence of pathogens.</title>
        <authorList>
            <person name="Haridas S."/>
            <person name="Albert R."/>
            <person name="Binder M."/>
            <person name="Bloem J."/>
            <person name="Labutti K."/>
            <person name="Salamov A."/>
            <person name="Andreopoulos B."/>
            <person name="Baker S."/>
            <person name="Barry K."/>
            <person name="Bills G."/>
            <person name="Bluhm B."/>
            <person name="Cannon C."/>
            <person name="Castanera R."/>
            <person name="Culley D."/>
            <person name="Daum C."/>
            <person name="Ezra D."/>
            <person name="Gonzalez J."/>
            <person name="Henrissat B."/>
            <person name="Kuo A."/>
            <person name="Liang C."/>
            <person name="Lipzen A."/>
            <person name="Lutzoni F."/>
            <person name="Magnuson J."/>
            <person name="Mondo S."/>
            <person name="Nolan M."/>
            <person name="Ohm R."/>
            <person name="Pangilinan J."/>
            <person name="Park H.-J."/>
            <person name="Ramirez L."/>
            <person name="Alfaro M."/>
            <person name="Sun H."/>
            <person name="Tritt A."/>
            <person name="Yoshinaga Y."/>
            <person name="Zwiers L.-H."/>
            <person name="Turgeon B."/>
            <person name="Goodwin S."/>
            <person name="Spatafora J."/>
            <person name="Crous P."/>
            <person name="Grigoriev I."/>
        </authorList>
    </citation>
    <scope>NUCLEOTIDE SEQUENCE</scope>
    <source>
        <strain evidence="6">CBS 119687</strain>
    </source>
</reference>
<keyword evidence="7" id="KW-1185">Reference proteome</keyword>
<dbReference type="InterPro" id="IPR056032">
    <property type="entry name" value="DUF7613"/>
</dbReference>
<feature type="compositionally biased region" description="Low complexity" evidence="1">
    <location>
        <begin position="471"/>
        <end position="481"/>
    </location>
</feature>
<dbReference type="InterPro" id="IPR056033">
    <property type="entry name" value="DUF7614"/>
</dbReference>
<gene>
    <name evidence="6" type="ORF">P153DRAFT_370987</name>
</gene>
<evidence type="ECO:0000259" key="4">
    <source>
        <dbReference type="Pfam" id="PF24588"/>
    </source>
</evidence>
<feature type="domain" description="DUF7614" evidence="5">
    <location>
        <begin position="1207"/>
        <end position="1351"/>
    </location>
</feature>
<feature type="region of interest" description="Disordered" evidence="1">
    <location>
        <begin position="1"/>
        <end position="40"/>
    </location>
</feature>
<evidence type="ECO:0000259" key="2">
    <source>
        <dbReference type="Pfam" id="PF24586"/>
    </source>
</evidence>
<dbReference type="EMBL" id="ML977519">
    <property type="protein sequence ID" value="KAF2124593.1"/>
    <property type="molecule type" value="Genomic_DNA"/>
</dbReference>
<dbReference type="Pfam" id="PF24586">
    <property type="entry name" value="DUF7611"/>
    <property type="match status" value="1"/>
</dbReference>
<feature type="compositionally biased region" description="Basic and acidic residues" evidence="1">
    <location>
        <begin position="365"/>
        <end position="377"/>
    </location>
</feature>
<dbReference type="Pfam" id="PF24587">
    <property type="entry name" value="DUF7612"/>
    <property type="match status" value="1"/>
</dbReference>
<feature type="compositionally biased region" description="Polar residues" evidence="1">
    <location>
        <begin position="259"/>
        <end position="275"/>
    </location>
</feature>
<dbReference type="Pfam" id="PF24588">
    <property type="entry name" value="DUF7613"/>
    <property type="match status" value="1"/>
</dbReference>
<dbReference type="InterPro" id="IPR056030">
    <property type="entry name" value="DUF7611"/>
</dbReference>
<feature type="domain" description="DUF7612" evidence="3">
    <location>
        <begin position="905"/>
        <end position="1041"/>
    </location>
</feature>
<name>A0A6A6A0B6_9PLEO</name>
<feature type="compositionally biased region" description="Polar residues" evidence="1">
    <location>
        <begin position="179"/>
        <end position="197"/>
    </location>
</feature>
<dbReference type="Proteomes" id="UP000799771">
    <property type="component" value="Unassembled WGS sequence"/>
</dbReference>
<dbReference type="InterPro" id="IPR056031">
    <property type="entry name" value="DUF7612"/>
</dbReference>
<dbReference type="GeneID" id="54409585"/>
<evidence type="ECO:0000313" key="6">
    <source>
        <dbReference type="EMBL" id="KAF2124593.1"/>
    </source>
</evidence>
<feature type="compositionally biased region" description="Polar residues" evidence="1">
    <location>
        <begin position="299"/>
        <end position="315"/>
    </location>
</feature>
<feature type="compositionally biased region" description="Low complexity" evidence="1">
    <location>
        <begin position="447"/>
        <end position="460"/>
    </location>
</feature>
<dbReference type="OrthoDB" id="4356615at2759"/>
<feature type="compositionally biased region" description="Polar residues" evidence="1">
    <location>
        <begin position="482"/>
        <end position="494"/>
    </location>
</feature>
<feature type="compositionally biased region" description="Basic and acidic residues" evidence="1">
    <location>
        <begin position="22"/>
        <end position="34"/>
    </location>
</feature>
<feature type="domain" description="DUF7611" evidence="2">
    <location>
        <begin position="748"/>
        <end position="900"/>
    </location>
</feature>
<evidence type="ECO:0000256" key="1">
    <source>
        <dbReference type="SAM" id="MobiDB-lite"/>
    </source>
</evidence>
<dbReference type="RefSeq" id="XP_033518986.1">
    <property type="nucleotide sequence ID" value="XM_033669153.1"/>
</dbReference>
<feature type="region of interest" description="Disordered" evidence="1">
    <location>
        <begin position="91"/>
        <end position="113"/>
    </location>
</feature>
<feature type="compositionally biased region" description="Polar residues" evidence="1">
    <location>
        <begin position="211"/>
        <end position="221"/>
    </location>
</feature>
<evidence type="ECO:0000259" key="3">
    <source>
        <dbReference type="Pfam" id="PF24587"/>
    </source>
</evidence>
<organism evidence="6 7">
    <name type="scientific">Dothidotthia symphoricarpi CBS 119687</name>
    <dbReference type="NCBI Taxonomy" id="1392245"/>
    <lineage>
        <taxon>Eukaryota</taxon>
        <taxon>Fungi</taxon>
        <taxon>Dikarya</taxon>
        <taxon>Ascomycota</taxon>
        <taxon>Pezizomycotina</taxon>
        <taxon>Dothideomycetes</taxon>
        <taxon>Pleosporomycetidae</taxon>
        <taxon>Pleosporales</taxon>
        <taxon>Dothidotthiaceae</taxon>
        <taxon>Dothidotthia</taxon>
    </lineage>
</organism>
<evidence type="ECO:0000259" key="5">
    <source>
        <dbReference type="Pfam" id="PF24589"/>
    </source>
</evidence>
<feature type="compositionally biased region" description="Polar residues" evidence="1">
    <location>
        <begin position="518"/>
        <end position="534"/>
    </location>
</feature>
<accession>A0A6A6A0B6</accession>